<evidence type="ECO:0000313" key="2">
    <source>
        <dbReference type="EMBL" id="KUJ12997.1"/>
    </source>
</evidence>
<dbReference type="InParanoid" id="A0A194WZG9"/>
<accession>A0A194WZG9</accession>
<gene>
    <name evidence="2" type="ORF">LY89DRAFT_198066</name>
</gene>
<keyword evidence="3" id="KW-1185">Reference proteome</keyword>
<evidence type="ECO:0000313" key="3">
    <source>
        <dbReference type="Proteomes" id="UP000070700"/>
    </source>
</evidence>
<dbReference type="GeneID" id="28815489"/>
<dbReference type="KEGG" id="psco:LY89DRAFT_198066"/>
<feature type="compositionally biased region" description="Polar residues" evidence="1">
    <location>
        <begin position="1"/>
        <end position="12"/>
    </location>
</feature>
<evidence type="ECO:0000256" key="1">
    <source>
        <dbReference type="SAM" id="MobiDB-lite"/>
    </source>
</evidence>
<dbReference type="RefSeq" id="XP_018067352.1">
    <property type="nucleotide sequence ID" value="XM_018205763.1"/>
</dbReference>
<protein>
    <submittedName>
        <fullName evidence="2">Uncharacterized protein</fullName>
    </submittedName>
</protein>
<feature type="region of interest" description="Disordered" evidence="1">
    <location>
        <begin position="1"/>
        <end position="29"/>
    </location>
</feature>
<sequence>MFGQPANHQNPSWPYGSQPPAPQVSSVAGASDNQTLLIQAQIKAIQESSQAKISQNNLLHQAQLKAIEEESRAKISLHILLVQAQVKAIEEESKTKIEILHSEHAAAEKREESLHRDKELDLRLTGEAERSELLKTTECERQLSKAESVARIEMMG</sequence>
<dbReference type="EMBL" id="KQ947423">
    <property type="protein sequence ID" value="KUJ12997.1"/>
    <property type="molecule type" value="Genomic_DNA"/>
</dbReference>
<proteinExistence type="predicted"/>
<name>A0A194WZG9_MOLSC</name>
<organism evidence="2 3">
    <name type="scientific">Mollisia scopiformis</name>
    <name type="common">Conifer needle endophyte fungus</name>
    <name type="synonym">Phialocephala scopiformis</name>
    <dbReference type="NCBI Taxonomy" id="149040"/>
    <lineage>
        <taxon>Eukaryota</taxon>
        <taxon>Fungi</taxon>
        <taxon>Dikarya</taxon>
        <taxon>Ascomycota</taxon>
        <taxon>Pezizomycotina</taxon>
        <taxon>Leotiomycetes</taxon>
        <taxon>Helotiales</taxon>
        <taxon>Mollisiaceae</taxon>
        <taxon>Mollisia</taxon>
    </lineage>
</organism>
<reference evidence="2 3" key="1">
    <citation type="submission" date="2015-10" db="EMBL/GenBank/DDBJ databases">
        <title>Full genome of DAOMC 229536 Phialocephala scopiformis, a fungal endophyte of spruce producing the potent anti-insectan compound rugulosin.</title>
        <authorList>
            <consortium name="DOE Joint Genome Institute"/>
            <person name="Walker A.K."/>
            <person name="Frasz S.L."/>
            <person name="Seifert K.A."/>
            <person name="Miller J.D."/>
            <person name="Mondo S.J."/>
            <person name="Labutti K."/>
            <person name="Lipzen A."/>
            <person name="Dockter R."/>
            <person name="Kennedy M."/>
            <person name="Grigoriev I.V."/>
            <person name="Spatafora J.W."/>
        </authorList>
    </citation>
    <scope>NUCLEOTIDE SEQUENCE [LARGE SCALE GENOMIC DNA]</scope>
    <source>
        <strain evidence="2 3">CBS 120377</strain>
    </source>
</reference>
<dbReference type="Proteomes" id="UP000070700">
    <property type="component" value="Unassembled WGS sequence"/>
</dbReference>
<dbReference type="AlphaFoldDB" id="A0A194WZG9"/>